<proteinExistence type="predicted"/>
<accession>A0A5P8WIE8</accession>
<gene>
    <name evidence="1" type="ORF">GXM_10402</name>
</gene>
<organism evidence="1 2">
    <name type="scientific">Nostoc sphaeroides CCNUC1</name>
    <dbReference type="NCBI Taxonomy" id="2653204"/>
    <lineage>
        <taxon>Bacteria</taxon>
        <taxon>Bacillati</taxon>
        <taxon>Cyanobacteriota</taxon>
        <taxon>Cyanophyceae</taxon>
        <taxon>Nostocales</taxon>
        <taxon>Nostocaceae</taxon>
        <taxon>Nostoc</taxon>
    </lineage>
</organism>
<dbReference type="AlphaFoldDB" id="A0A5P8WIE8"/>
<sequence>MLASLLQAERDRQAFQEEIRRIWEYLRDRNGGSSTPN</sequence>
<keyword evidence="2" id="KW-1185">Reference proteome</keyword>
<evidence type="ECO:0000313" key="2">
    <source>
        <dbReference type="Proteomes" id="UP000326678"/>
    </source>
</evidence>
<protein>
    <submittedName>
        <fullName evidence="1">ATPase involved in DNA repair</fullName>
    </submittedName>
</protein>
<evidence type="ECO:0000313" key="1">
    <source>
        <dbReference type="EMBL" id="QFS52647.1"/>
    </source>
</evidence>
<name>A0A5P8WIE8_9NOSO</name>
<reference evidence="1 2" key="1">
    <citation type="submission" date="2019-10" db="EMBL/GenBank/DDBJ databases">
        <title>Genomic and transcriptomic insights into the perfect genentic adaptation of a filamentous nitrogen-fixing cyanobacterium to rice fields.</title>
        <authorList>
            <person name="Chen Z."/>
        </authorList>
    </citation>
    <scope>NUCLEOTIDE SEQUENCE [LARGE SCALE GENOMIC DNA]</scope>
    <source>
        <strain evidence="1">CCNUC1</strain>
    </source>
</reference>
<dbReference type="Proteomes" id="UP000326678">
    <property type="component" value="Chromosome pGXM02"/>
</dbReference>
<dbReference type="KEGG" id="nsh:GXM_10402"/>
<dbReference type="EMBL" id="CP045229">
    <property type="protein sequence ID" value="QFS52647.1"/>
    <property type="molecule type" value="Genomic_DNA"/>
</dbReference>